<dbReference type="SUPFAM" id="SSF53335">
    <property type="entry name" value="S-adenosyl-L-methionine-dependent methyltransferases"/>
    <property type="match status" value="1"/>
</dbReference>
<evidence type="ECO:0000313" key="3">
    <source>
        <dbReference type="Proteomes" id="UP000245657"/>
    </source>
</evidence>
<dbReference type="Pfam" id="PF13649">
    <property type="entry name" value="Methyltransf_25"/>
    <property type="match status" value="1"/>
</dbReference>
<proteinExistence type="predicted"/>
<dbReference type="AlphaFoldDB" id="A0A2V2N859"/>
<reference evidence="2 3" key="1">
    <citation type="submission" date="2018-05" db="EMBL/GenBank/DDBJ databases">
        <title>Draft genome of Methanospirillum lacunae Ki8-1.</title>
        <authorList>
            <person name="Dueholm M.S."/>
            <person name="Nielsen P.H."/>
            <person name="Bakmann L.F."/>
            <person name="Otzen D.E."/>
        </authorList>
    </citation>
    <scope>NUCLEOTIDE SEQUENCE [LARGE SCALE GENOMIC DNA]</scope>
    <source>
        <strain evidence="2 3">Ki8-1</strain>
    </source>
</reference>
<dbReference type="EMBL" id="QGMY01000001">
    <property type="protein sequence ID" value="PWR74735.1"/>
    <property type="molecule type" value="Genomic_DNA"/>
</dbReference>
<keyword evidence="2" id="KW-0489">Methyltransferase</keyword>
<dbReference type="InterPro" id="IPR041698">
    <property type="entry name" value="Methyltransf_25"/>
</dbReference>
<comment type="caution">
    <text evidence="2">The sequence shown here is derived from an EMBL/GenBank/DDBJ whole genome shotgun (WGS) entry which is preliminary data.</text>
</comment>
<organism evidence="2 3">
    <name type="scientific">Methanospirillum lacunae</name>
    <dbReference type="NCBI Taxonomy" id="668570"/>
    <lineage>
        <taxon>Archaea</taxon>
        <taxon>Methanobacteriati</taxon>
        <taxon>Methanobacteriota</taxon>
        <taxon>Stenosarchaea group</taxon>
        <taxon>Methanomicrobia</taxon>
        <taxon>Methanomicrobiales</taxon>
        <taxon>Methanospirillaceae</taxon>
        <taxon>Methanospirillum</taxon>
    </lineage>
</organism>
<dbReference type="RefSeq" id="WP_109966935.1">
    <property type="nucleotide sequence ID" value="NZ_CP176093.1"/>
</dbReference>
<dbReference type="GO" id="GO:0008168">
    <property type="term" value="F:methyltransferase activity"/>
    <property type="evidence" value="ECO:0007669"/>
    <property type="project" value="UniProtKB-KW"/>
</dbReference>
<dbReference type="OrthoDB" id="147504at2157"/>
<evidence type="ECO:0000259" key="1">
    <source>
        <dbReference type="Pfam" id="PF13649"/>
    </source>
</evidence>
<dbReference type="Gene3D" id="3.40.50.150">
    <property type="entry name" value="Vaccinia Virus protein VP39"/>
    <property type="match status" value="1"/>
</dbReference>
<keyword evidence="2" id="KW-0808">Transferase</keyword>
<evidence type="ECO:0000313" key="2">
    <source>
        <dbReference type="EMBL" id="PWR74735.1"/>
    </source>
</evidence>
<dbReference type="InterPro" id="IPR029063">
    <property type="entry name" value="SAM-dependent_MTases_sf"/>
</dbReference>
<gene>
    <name evidence="2" type="ORF">DK846_00355</name>
</gene>
<keyword evidence="3" id="KW-1185">Reference proteome</keyword>
<feature type="domain" description="Methyltransferase" evidence="1">
    <location>
        <begin position="52"/>
        <end position="144"/>
    </location>
</feature>
<dbReference type="Proteomes" id="UP000245657">
    <property type="component" value="Unassembled WGS sequence"/>
</dbReference>
<accession>A0A2V2N859</accession>
<dbReference type="CDD" id="cd02440">
    <property type="entry name" value="AdoMet_MTases"/>
    <property type="match status" value="1"/>
</dbReference>
<dbReference type="GeneID" id="97548831"/>
<dbReference type="GO" id="GO:0032259">
    <property type="term" value="P:methylation"/>
    <property type="evidence" value="ECO:0007669"/>
    <property type="project" value="UniProtKB-KW"/>
</dbReference>
<name>A0A2V2N859_9EURY</name>
<protein>
    <submittedName>
        <fullName evidence="2">Class I SAM-dependent methyltransferase</fullName>
    </submittedName>
</protein>
<sequence length="232" mass="26749">MPVCLIITPHMATWNELFSDERFIESLPQPEVYKFVRKLEGIFPDRPLILWDLCCGAGRHTVLLSQMHHLVYGSDIAQNGINHTQKWLDGNGLKAELKVADMTVNPYYGIHFHGVLCWDALHHNTREKITKSVAHVYDNLVRGGLFMVTLLSIKGGAYGQGCEIEQNTFVKNDGFEAGVPHHYFDERDLRDLFKAWKFVILAEQVYSYLETEPDFHLTNPFPYTKWNVIVQK</sequence>